<dbReference type="InterPro" id="IPR014044">
    <property type="entry name" value="CAP_dom"/>
</dbReference>
<dbReference type="Pfam" id="PF18885">
    <property type="entry name" value="DUF5648"/>
    <property type="match status" value="1"/>
</dbReference>
<evidence type="ECO:0000259" key="2">
    <source>
        <dbReference type="Pfam" id="PF18885"/>
    </source>
</evidence>
<organism evidence="3 4">
    <name type="scientific">Trichuris trichiura</name>
    <name type="common">Whipworm</name>
    <name type="synonym">Trichocephalus trichiurus</name>
    <dbReference type="NCBI Taxonomy" id="36087"/>
    <lineage>
        <taxon>Eukaryota</taxon>
        <taxon>Metazoa</taxon>
        <taxon>Ecdysozoa</taxon>
        <taxon>Nematoda</taxon>
        <taxon>Enoplea</taxon>
        <taxon>Dorylaimia</taxon>
        <taxon>Trichinellida</taxon>
        <taxon>Trichuridae</taxon>
        <taxon>Trichuris</taxon>
    </lineage>
</organism>
<dbReference type="AlphaFoldDB" id="A0A077Z3A0"/>
<proteinExistence type="predicted"/>
<dbReference type="Pfam" id="PF00188">
    <property type="entry name" value="CAP"/>
    <property type="match status" value="1"/>
</dbReference>
<dbReference type="STRING" id="36087.A0A077Z3A0"/>
<sequence length="317" mass="35385">MLEGGNEQCITNYDTNLQAVAESVAANCSIQGVRDQVSQYGLAFFFKLLPDERPTMEEFVEEIYTGVNSYDYAASSCVDEIPCHSFLAFSWFENSRVGCALSTCKTVTGAEDENSEQYFGVCAYNHKADLTARPYVSPPECQFCPNEANVCTNHLCCKYIVKKENCFNITASNLKNLYRVHHTSANTVLTTNDTEVEKLIQAGATSVGIIGRIATGNDSSCSVLKPVHHIYSPHFKSNYYIADDYLFKVRMNEGYVNKGIIGYAVQGVHSCSATIAIYDFFRYTDGITHIQNSTEVQNYMSYKSGYLFHGVSFAIWN</sequence>
<evidence type="ECO:0000259" key="1">
    <source>
        <dbReference type="Pfam" id="PF00188"/>
    </source>
</evidence>
<dbReference type="Gene3D" id="3.40.33.10">
    <property type="entry name" value="CAP"/>
    <property type="match status" value="1"/>
</dbReference>
<keyword evidence="4" id="KW-1185">Reference proteome</keyword>
<accession>A0A077Z3A0</accession>
<dbReference type="EMBL" id="HG805901">
    <property type="protein sequence ID" value="CDW54516.1"/>
    <property type="molecule type" value="Genomic_DNA"/>
</dbReference>
<reference evidence="3" key="1">
    <citation type="submission" date="2014-01" db="EMBL/GenBank/DDBJ databases">
        <authorList>
            <person name="Aslett M."/>
        </authorList>
    </citation>
    <scope>NUCLEOTIDE SEQUENCE</scope>
</reference>
<name>A0A077Z3A0_TRITR</name>
<gene>
    <name evidence="3" type="ORF">TTRE_0000278601</name>
</gene>
<evidence type="ECO:0000313" key="4">
    <source>
        <dbReference type="Proteomes" id="UP000030665"/>
    </source>
</evidence>
<reference evidence="3" key="2">
    <citation type="submission" date="2014-03" db="EMBL/GenBank/DDBJ databases">
        <title>The whipworm genome and dual-species transcriptomics of an intimate host-pathogen interaction.</title>
        <authorList>
            <person name="Foth B.J."/>
            <person name="Tsai I.J."/>
            <person name="Reid A.J."/>
            <person name="Bancroft A.J."/>
            <person name="Nichol S."/>
            <person name="Tracey A."/>
            <person name="Holroyd N."/>
            <person name="Cotton J.A."/>
            <person name="Stanley E.J."/>
            <person name="Zarowiecki M."/>
            <person name="Liu J.Z."/>
            <person name="Huckvale T."/>
            <person name="Cooper P.J."/>
            <person name="Grencis R.K."/>
            <person name="Berriman M."/>
        </authorList>
    </citation>
    <scope>NUCLEOTIDE SEQUENCE [LARGE SCALE GENOMIC DNA]</scope>
</reference>
<evidence type="ECO:0000313" key="3">
    <source>
        <dbReference type="EMBL" id="CDW54516.1"/>
    </source>
</evidence>
<dbReference type="InterPro" id="IPR035940">
    <property type="entry name" value="CAP_sf"/>
</dbReference>
<feature type="domain" description="DUF5648" evidence="2">
    <location>
        <begin position="177"/>
        <end position="314"/>
    </location>
</feature>
<protein>
    <submittedName>
        <fullName evidence="3">CAP domain containing protein</fullName>
    </submittedName>
</protein>
<dbReference type="InterPro" id="IPR043708">
    <property type="entry name" value="DUF5648"/>
</dbReference>
<dbReference type="OrthoDB" id="737510at2759"/>
<dbReference type="Proteomes" id="UP000030665">
    <property type="component" value="Unassembled WGS sequence"/>
</dbReference>
<dbReference type="SUPFAM" id="SSF55797">
    <property type="entry name" value="PR-1-like"/>
    <property type="match status" value="1"/>
</dbReference>
<feature type="domain" description="SCP" evidence="1">
    <location>
        <begin position="13"/>
        <end position="124"/>
    </location>
</feature>